<dbReference type="Proteomes" id="UP000681722">
    <property type="component" value="Unassembled WGS sequence"/>
</dbReference>
<dbReference type="EMBL" id="CAJOBC010094670">
    <property type="protein sequence ID" value="CAF4426919.1"/>
    <property type="molecule type" value="Genomic_DNA"/>
</dbReference>
<feature type="non-terminal residue" evidence="1">
    <location>
        <position position="305"/>
    </location>
</feature>
<evidence type="ECO:0000313" key="2">
    <source>
        <dbReference type="EMBL" id="CAF4426919.1"/>
    </source>
</evidence>
<evidence type="ECO:0000313" key="1">
    <source>
        <dbReference type="EMBL" id="CAF1564949.1"/>
    </source>
</evidence>
<keyword evidence="3" id="KW-1185">Reference proteome</keyword>
<evidence type="ECO:0000313" key="3">
    <source>
        <dbReference type="Proteomes" id="UP000663829"/>
    </source>
</evidence>
<dbReference type="Proteomes" id="UP000663829">
    <property type="component" value="Unassembled WGS sequence"/>
</dbReference>
<dbReference type="AlphaFoldDB" id="A0A815Y2X1"/>
<organism evidence="1 3">
    <name type="scientific">Didymodactylos carnosus</name>
    <dbReference type="NCBI Taxonomy" id="1234261"/>
    <lineage>
        <taxon>Eukaryota</taxon>
        <taxon>Metazoa</taxon>
        <taxon>Spiralia</taxon>
        <taxon>Gnathifera</taxon>
        <taxon>Rotifera</taxon>
        <taxon>Eurotatoria</taxon>
        <taxon>Bdelloidea</taxon>
        <taxon>Philodinida</taxon>
        <taxon>Philodinidae</taxon>
        <taxon>Didymodactylos</taxon>
    </lineage>
</organism>
<gene>
    <name evidence="1" type="ORF">GPM918_LOCUS40015</name>
    <name evidence="2" type="ORF">SRO942_LOCUS40926</name>
</gene>
<protein>
    <submittedName>
        <fullName evidence="1">Uncharacterized protein</fullName>
    </submittedName>
</protein>
<comment type="caution">
    <text evidence="1">The sequence shown here is derived from an EMBL/GenBank/DDBJ whole genome shotgun (WGS) entry which is preliminary data.</text>
</comment>
<sequence length="305" mass="35729">IVINNIRNERTGAERKINEKQKLLAWYENTKLDMANEEHFSHGKEEKIHQDTLKKLVDHCGYLNYHQCVDLMIESVRLAVSRYEHEKAKADLEENTQNFNKIQLEGVTKQNEMKISEIETRIWARIITELFEIPLPGNLSLFMNQILGQIKLVFHMYPEDKILSKLPIISLTNTDQGRIATNKTSAQLQIITFDDGLTLSEVLHEYQIQQTMLVELQSHYREIELHMHQYQIAAENAKQKWLNQVRILLLAINESAVKFFNAMGLNVDICLYIPENDLFFIQKGKILISFDKVNKREMEDKFQKA</sequence>
<reference evidence="1" key="1">
    <citation type="submission" date="2021-02" db="EMBL/GenBank/DDBJ databases">
        <authorList>
            <person name="Nowell W R."/>
        </authorList>
    </citation>
    <scope>NUCLEOTIDE SEQUENCE</scope>
</reference>
<accession>A0A815Y2X1</accession>
<name>A0A815Y2X1_9BILA</name>
<proteinExistence type="predicted"/>
<dbReference type="EMBL" id="CAJNOQ010028894">
    <property type="protein sequence ID" value="CAF1564949.1"/>
    <property type="molecule type" value="Genomic_DNA"/>
</dbReference>